<feature type="chain" id="PRO_5016262096" description="TrbI/VirB10 family protein" evidence="2">
    <location>
        <begin position="24"/>
        <end position="275"/>
    </location>
</feature>
<dbReference type="EMBL" id="CP030840">
    <property type="protein sequence ID" value="AXC15884.1"/>
    <property type="molecule type" value="Genomic_DNA"/>
</dbReference>
<feature type="region of interest" description="Disordered" evidence="1">
    <location>
        <begin position="254"/>
        <end position="275"/>
    </location>
</feature>
<name>A0A2Z5GAZ0_9BACT</name>
<keyword evidence="4" id="KW-1185">Reference proteome</keyword>
<dbReference type="KEGG" id="abas:ACPOL_6672"/>
<evidence type="ECO:0000313" key="3">
    <source>
        <dbReference type="EMBL" id="AXC15884.1"/>
    </source>
</evidence>
<organism evidence="3 4">
    <name type="scientific">Acidisarcina polymorpha</name>
    <dbReference type="NCBI Taxonomy" id="2211140"/>
    <lineage>
        <taxon>Bacteria</taxon>
        <taxon>Pseudomonadati</taxon>
        <taxon>Acidobacteriota</taxon>
        <taxon>Terriglobia</taxon>
        <taxon>Terriglobales</taxon>
        <taxon>Acidobacteriaceae</taxon>
        <taxon>Acidisarcina</taxon>
    </lineage>
</organism>
<feature type="signal peptide" evidence="2">
    <location>
        <begin position="1"/>
        <end position="23"/>
    </location>
</feature>
<evidence type="ECO:0000313" key="4">
    <source>
        <dbReference type="Proteomes" id="UP000253606"/>
    </source>
</evidence>
<gene>
    <name evidence="3" type="ORF">ACPOL_6672</name>
</gene>
<dbReference type="RefSeq" id="WP_150133189.1">
    <property type="nucleotide sequence ID" value="NZ_CP030840.1"/>
</dbReference>
<dbReference type="AlphaFoldDB" id="A0A2Z5GAZ0"/>
<keyword evidence="2" id="KW-0732">Signal</keyword>
<evidence type="ECO:0000256" key="1">
    <source>
        <dbReference type="SAM" id="MobiDB-lite"/>
    </source>
</evidence>
<evidence type="ECO:0008006" key="5">
    <source>
        <dbReference type="Google" id="ProtNLM"/>
    </source>
</evidence>
<feature type="region of interest" description="Disordered" evidence="1">
    <location>
        <begin position="26"/>
        <end position="45"/>
    </location>
</feature>
<dbReference type="Proteomes" id="UP000253606">
    <property type="component" value="Chromosome"/>
</dbReference>
<reference evidence="3 4" key="1">
    <citation type="journal article" date="2018" name="Front. Microbiol.">
        <title>Hydrolytic Capabilities as a Key to Environmental Success: Chitinolytic and Cellulolytic Acidobacteria From Acidic Sub-arctic Soils and Boreal Peatlands.</title>
        <authorList>
            <person name="Belova S.E."/>
            <person name="Ravin N.V."/>
            <person name="Pankratov T.A."/>
            <person name="Rakitin A.L."/>
            <person name="Ivanova A.A."/>
            <person name="Beletsky A.V."/>
            <person name="Mardanov A.V."/>
            <person name="Sinninghe Damste J.S."/>
            <person name="Dedysh S.N."/>
        </authorList>
    </citation>
    <scope>NUCLEOTIDE SEQUENCE [LARGE SCALE GENOMIC DNA]</scope>
    <source>
        <strain evidence="3 4">SBC82</strain>
    </source>
</reference>
<protein>
    <recommendedName>
        <fullName evidence="5">TrbI/VirB10 family protein</fullName>
    </recommendedName>
</protein>
<evidence type="ECO:0000256" key="2">
    <source>
        <dbReference type="SAM" id="SignalP"/>
    </source>
</evidence>
<sequence length="275" mass="27530">MREFGRIIAACGAVMMLNLGVVAQSSSNPSTAKSGPDEASKPSAKTLEIPAGTKVLLTIRSAINTKTAQAGDGVYLQSSFPVLANGRAVIPAGVYVQGVVDSVERHIRIKGPAKLTMHFTSIIFPNGSVVEIPGQVSGLPGSDGPRVKGDEGKIQQGSSAGDVAKAAGRGAEVGGGVGAISGGVNGHPFEGLGIGGAAGAVAGAAVSLFTHGNDISIPSGTPIEMVLQRPLTLQESNLGGPDVTGQYVPAANQRQALQKPSRSPMTCPSGSLGCS</sequence>
<proteinExistence type="predicted"/>
<dbReference type="OrthoDB" id="120738at2"/>
<accession>A0A2Z5GAZ0</accession>